<feature type="modified residue" description="4-aspartylphosphate" evidence="1">
    <location>
        <position position="81"/>
    </location>
</feature>
<dbReference type="AlphaFoldDB" id="A0A1R4JWP6"/>
<evidence type="ECO:0000313" key="5">
    <source>
        <dbReference type="Proteomes" id="UP000196778"/>
    </source>
</evidence>
<gene>
    <name evidence="4" type="ORF">FM119_09845</name>
</gene>
<dbReference type="InterPro" id="IPR036388">
    <property type="entry name" value="WH-like_DNA-bd_sf"/>
</dbReference>
<dbReference type="PANTHER" id="PTHR45526">
    <property type="entry name" value="TRANSCRIPTIONAL REGULATORY PROTEIN DPIA"/>
    <property type="match status" value="1"/>
</dbReference>
<feature type="compositionally biased region" description="Low complexity" evidence="2">
    <location>
        <begin position="275"/>
        <end position="296"/>
    </location>
</feature>
<dbReference type="InterPro" id="IPR011006">
    <property type="entry name" value="CheY-like_superfamily"/>
</dbReference>
<dbReference type="RefSeq" id="WP_087137645.1">
    <property type="nucleotide sequence ID" value="NZ_FUKR01000056.1"/>
</dbReference>
<dbReference type="Gene3D" id="1.10.10.10">
    <property type="entry name" value="Winged helix-like DNA-binding domain superfamily/Winged helix DNA-binding domain"/>
    <property type="match status" value="1"/>
</dbReference>
<dbReference type="SMART" id="SM00448">
    <property type="entry name" value="REC"/>
    <property type="match status" value="1"/>
</dbReference>
<feature type="region of interest" description="Disordered" evidence="2">
    <location>
        <begin position="1"/>
        <end position="23"/>
    </location>
</feature>
<dbReference type="PROSITE" id="PS50110">
    <property type="entry name" value="RESPONSE_REGULATORY"/>
    <property type="match status" value="1"/>
</dbReference>
<feature type="region of interest" description="Disordered" evidence="2">
    <location>
        <begin position="266"/>
        <end position="296"/>
    </location>
</feature>
<feature type="domain" description="Response regulatory" evidence="3">
    <location>
        <begin position="26"/>
        <end position="146"/>
    </location>
</feature>
<keyword evidence="1" id="KW-0597">Phosphoprotein</keyword>
<accession>A0A1R4JWP6</accession>
<evidence type="ECO:0000259" key="3">
    <source>
        <dbReference type="PROSITE" id="PS50110"/>
    </source>
</evidence>
<dbReference type="PANTHER" id="PTHR45526:SF1">
    <property type="entry name" value="TRANSCRIPTIONAL REGULATORY PROTEIN DCUR-RELATED"/>
    <property type="match status" value="1"/>
</dbReference>
<dbReference type="EMBL" id="FUKR01000056">
    <property type="protein sequence ID" value="SJN36324.1"/>
    <property type="molecule type" value="Genomic_DNA"/>
</dbReference>
<dbReference type="Gene3D" id="3.40.50.2300">
    <property type="match status" value="1"/>
</dbReference>
<proteinExistence type="predicted"/>
<dbReference type="SUPFAM" id="SSF52172">
    <property type="entry name" value="CheY-like"/>
    <property type="match status" value="1"/>
</dbReference>
<organism evidence="4 5">
    <name type="scientific">Mycetocola reblochoni REB411</name>
    <dbReference type="NCBI Taxonomy" id="1255698"/>
    <lineage>
        <taxon>Bacteria</taxon>
        <taxon>Bacillati</taxon>
        <taxon>Actinomycetota</taxon>
        <taxon>Actinomycetes</taxon>
        <taxon>Micrococcales</taxon>
        <taxon>Microbacteriaceae</taxon>
        <taxon>Mycetocola</taxon>
    </lineage>
</organism>
<evidence type="ECO:0000256" key="1">
    <source>
        <dbReference type="PROSITE-ProRule" id="PRU00169"/>
    </source>
</evidence>
<evidence type="ECO:0000313" key="4">
    <source>
        <dbReference type="EMBL" id="SJN36324.1"/>
    </source>
</evidence>
<keyword evidence="5" id="KW-1185">Reference proteome</keyword>
<dbReference type="Pfam" id="PF00072">
    <property type="entry name" value="Response_reg"/>
    <property type="match status" value="1"/>
</dbReference>
<dbReference type="Proteomes" id="UP000196778">
    <property type="component" value="Unassembled WGS sequence"/>
</dbReference>
<reference evidence="5" key="1">
    <citation type="submission" date="2017-02" db="EMBL/GenBank/DDBJ databases">
        <authorList>
            <person name="Dridi B."/>
        </authorList>
    </citation>
    <scope>NUCLEOTIDE SEQUENCE [LARGE SCALE GENOMIC DNA]</scope>
    <source>
        <strain evidence="5">EB411</strain>
    </source>
</reference>
<evidence type="ECO:0000256" key="2">
    <source>
        <dbReference type="SAM" id="MobiDB-lite"/>
    </source>
</evidence>
<sequence>MSRASDAATGQGSPPAERARTGTAVRVLVVDDDPLTAAAHVAMVNRVDGFHAGEPVHSAGAALAALRATRGAERPRLVLLDLTLPDATGLDVARALRGAGDDVAIIAVTAVRDAAAVRQAIALGVGHYLIKPFGFAALRERLLAYRDYAERSLPEARTDQSSVDAAFAALHRPARTAPPKGLSGDTLDAAARALRRAGAEPRSAAALAAELGVSRVTARRYLEHLVDTGAAVRRSRHGAPGRPLLEYAAVDTADIDAHADALRTDADTDTDADADASTTAHTHAGDTAASTDAPTR</sequence>
<dbReference type="SUPFAM" id="SSF46785">
    <property type="entry name" value="Winged helix' DNA-binding domain"/>
    <property type="match status" value="1"/>
</dbReference>
<dbReference type="GO" id="GO:0000156">
    <property type="term" value="F:phosphorelay response regulator activity"/>
    <property type="evidence" value="ECO:0007669"/>
    <property type="project" value="TreeGrafter"/>
</dbReference>
<name>A0A1R4JWP6_9MICO</name>
<protein>
    <submittedName>
        <fullName evidence="4">Putative two-component system response regulator</fullName>
    </submittedName>
</protein>
<dbReference type="InterPro" id="IPR001789">
    <property type="entry name" value="Sig_transdc_resp-reg_receiver"/>
</dbReference>
<dbReference type="InterPro" id="IPR036390">
    <property type="entry name" value="WH_DNA-bd_sf"/>
</dbReference>
<dbReference type="InterPro" id="IPR051271">
    <property type="entry name" value="2C-system_Tx_regulators"/>
</dbReference>